<evidence type="ECO:0000313" key="1">
    <source>
        <dbReference type="EMBL" id="NVN39199.1"/>
    </source>
</evidence>
<protein>
    <recommendedName>
        <fullName evidence="3">Lipoprotein</fullName>
    </recommendedName>
</protein>
<dbReference type="PROSITE" id="PS51257">
    <property type="entry name" value="PROKAR_LIPOPROTEIN"/>
    <property type="match status" value="1"/>
</dbReference>
<dbReference type="Proteomes" id="UP000585665">
    <property type="component" value="Unassembled WGS sequence"/>
</dbReference>
<accession>A0A850P932</accession>
<dbReference type="RefSeq" id="WP_176612215.1">
    <property type="nucleotide sequence ID" value="NZ_JABXXR010000004.1"/>
</dbReference>
<name>A0A850P932_9PROT</name>
<dbReference type="AlphaFoldDB" id="A0A850P932"/>
<reference evidence="1 2" key="1">
    <citation type="submission" date="2020-06" db="EMBL/GenBank/DDBJ databases">
        <title>Description of novel acetic acid bacteria.</title>
        <authorList>
            <person name="Sombolestani A."/>
        </authorList>
    </citation>
    <scope>NUCLEOTIDE SEQUENCE [LARGE SCALE GENOMIC DNA]</scope>
    <source>
        <strain evidence="1 2">LMG 27010</strain>
    </source>
</reference>
<keyword evidence="2" id="KW-1185">Reference proteome</keyword>
<proteinExistence type="predicted"/>
<organism evidence="1 2">
    <name type="scientific">Ameyamaea chiangmaiensis</name>
    <dbReference type="NCBI Taxonomy" id="442969"/>
    <lineage>
        <taxon>Bacteria</taxon>
        <taxon>Pseudomonadati</taxon>
        <taxon>Pseudomonadota</taxon>
        <taxon>Alphaproteobacteria</taxon>
        <taxon>Acetobacterales</taxon>
        <taxon>Acetobacteraceae</taxon>
        <taxon>Ameyamaea</taxon>
    </lineage>
</organism>
<gene>
    <name evidence="1" type="ORF">HUK82_01280</name>
</gene>
<dbReference type="EMBL" id="JABXXR010000004">
    <property type="protein sequence ID" value="NVN39199.1"/>
    <property type="molecule type" value="Genomic_DNA"/>
</dbReference>
<sequence>MSFRVRRIALSGMVCVVLSGCGYQDSRVAHHAQFSMIGMSVNDLQACAGIPEKTATLNPHTKLMQYSYKPSATGSFSISPLNLATVSFGGTGALCQMMVRVVDDQVTEVHYTGDDDEMIGTDGVCSSVVRGCVRQPESTSAKVKGGLFGPVSAFHSPAIPAQSANSVYNLPLKGDAAAGAPAAAVAATAH</sequence>
<evidence type="ECO:0008006" key="3">
    <source>
        <dbReference type="Google" id="ProtNLM"/>
    </source>
</evidence>
<comment type="caution">
    <text evidence="1">The sequence shown here is derived from an EMBL/GenBank/DDBJ whole genome shotgun (WGS) entry which is preliminary data.</text>
</comment>
<evidence type="ECO:0000313" key="2">
    <source>
        <dbReference type="Proteomes" id="UP000585665"/>
    </source>
</evidence>